<evidence type="ECO:0000256" key="2">
    <source>
        <dbReference type="SAM" id="Phobius"/>
    </source>
</evidence>
<feature type="transmembrane region" description="Helical" evidence="2">
    <location>
        <begin position="35"/>
        <end position="55"/>
    </location>
</feature>
<gene>
    <name evidence="3" type="ORF">MNBD_BACTEROID07-3</name>
</gene>
<dbReference type="AlphaFoldDB" id="A0A3B0VD25"/>
<feature type="region of interest" description="Disordered" evidence="1">
    <location>
        <begin position="264"/>
        <end position="285"/>
    </location>
</feature>
<protein>
    <submittedName>
        <fullName evidence="3">Uncharacterized protein</fullName>
    </submittedName>
</protein>
<reference evidence="3" key="1">
    <citation type="submission" date="2018-06" db="EMBL/GenBank/DDBJ databases">
        <authorList>
            <person name="Zhirakovskaya E."/>
        </authorList>
    </citation>
    <scope>NUCLEOTIDE SEQUENCE</scope>
</reference>
<evidence type="ECO:0000313" key="3">
    <source>
        <dbReference type="EMBL" id="VAW29724.1"/>
    </source>
</evidence>
<name>A0A3B0VD25_9ZZZZ</name>
<accession>A0A3B0VD25</accession>
<feature type="transmembrane region" description="Helical" evidence="2">
    <location>
        <begin position="12"/>
        <end position="29"/>
    </location>
</feature>
<keyword evidence="2" id="KW-0812">Transmembrane</keyword>
<organism evidence="3">
    <name type="scientific">hydrothermal vent metagenome</name>
    <dbReference type="NCBI Taxonomy" id="652676"/>
    <lineage>
        <taxon>unclassified sequences</taxon>
        <taxon>metagenomes</taxon>
        <taxon>ecological metagenomes</taxon>
    </lineage>
</organism>
<proteinExistence type="predicted"/>
<sequence length="285" mass="32801">MVYKKFRIQVVLRILLIITTLLLIFSFYQDAAYRISTIILGVLFVAQIIFLIRYIEQTNRKLALFFSSIRNSDFMGSFVDDGLGKSFDELNREFNEVIDAFRKTKTEKEENFNYLLTVIQHVSIGVLVYTRNGKVDVYNNAVKSLLQVKHLRNIKQLTSLSAELSTTLLEAKAGEKKLVKVFVGNELLQLSIHSTEFLMHGEKYLLVSLQDIHPELEQKEVESWQMLIRVLTHEIMNSITPISSLASTVQDILKEFQKDKKQLSAEEAEDMENISSAISTIERRS</sequence>
<feature type="non-terminal residue" evidence="3">
    <location>
        <position position="285"/>
    </location>
</feature>
<keyword evidence="2" id="KW-1133">Transmembrane helix</keyword>
<dbReference type="EMBL" id="UOET01000415">
    <property type="protein sequence ID" value="VAW29724.1"/>
    <property type="molecule type" value="Genomic_DNA"/>
</dbReference>
<evidence type="ECO:0000256" key="1">
    <source>
        <dbReference type="SAM" id="MobiDB-lite"/>
    </source>
</evidence>
<keyword evidence="2" id="KW-0472">Membrane</keyword>